<dbReference type="Proteomes" id="UP000642829">
    <property type="component" value="Unassembled WGS sequence"/>
</dbReference>
<protein>
    <recommendedName>
        <fullName evidence="2">Band 7 domain-containing protein</fullName>
    </recommendedName>
</protein>
<accession>A0A8J3DB63</accession>
<sequence>MTAFVSIAIALLIGGLLLACVRTPAPGQALVRTGLGSTRATTGSVLVLPGVHQSESLDLTLTRIPLSFRGPNNPLISADQQLFDLEISLFFRVSAEESAILQAINHFSAQTLNDEPALVAAISDDVAQSIRTIAGNCSWSQIQSQPDDFKSSLSERLTILTPGLAVDSIALDHIDKFPPDISSRQSTRLL</sequence>
<evidence type="ECO:0000259" key="2">
    <source>
        <dbReference type="Pfam" id="PF01145"/>
    </source>
</evidence>
<dbReference type="Pfam" id="PF01145">
    <property type="entry name" value="Band_7"/>
    <property type="match status" value="1"/>
</dbReference>
<reference evidence="3" key="2">
    <citation type="submission" date="2020-09" db="EMBL/GenBank/DDBJ databases">
        <authorList>
            <person name="Sun Q."/>
            <person name="Kim S."/>
        </authorList>
    </citation>
    <scope>NUCLEOTIDE SEQUENCE</scope>
    <source>
        <strain evidence="3">KCTC 12870</strain>
    </source>
</reference>
<gene>
    <name evidence="3" type="ORF">GCM10007047_14750</name>
</gene>
<dbReference type="AlphaFoldDB" id="A0A8J3DB63"/>
<keyword evidence="4" id="KW-1185">Reference proteome</keyword>
<comment type="caution">
    <text evidence="3">The sequence shown here is derived from an EMBL/GenBank/DDBJ whole genome shotgun (WGS) entry which is preliminary data.</text>
</comment>
<proteinExistence type="predicted"/>
<dbReference type="InterPro" id="IPR036013">
    <property type="entry name" value="Band_7/SPFH_dom_sf"/>
</dbReference>
<name>A0A8J3DB63_9BACT</name>
<evidence type="ECO:0000313" key="3">
    <source>
        <dbReference type="EMBL" id="GHB99532.1"/>
    </source>
</evidence>
<reference evidence="3" key="1">
    <citation type="journal article" date="2014" name="Int. J. Syst. Evol. Microbiol.">
        <title>Complete genome sequence of Corynebacterium casei LMG S-19264T (=DSM 44701T), isolated from a smear-ripened cheese.</title>
        <authorList>
            <consortium name="US DOE Joint Genome Institute (JGI-PGF)"/>
            <person name="Walter F."/>
            <person name="Albersmeier A."/>
            <person name="Kalinowski J."/>
            <person name="Ruckert C."/>
        </authorList>
    </citation>
    <scope>NUCLEOTIDE SEQUENCE</scope>
    <source>
        <strain evidence="3">KCTC 12870</strain>
    </source>
</reference>
<comment type="subcellular location">
    <subcellularLocation>
        <location evidence="1">Membrane</location>
        <topology evidence="1">Single-pass membrane protein</topology>
    </subcellularLocation>
</comment>
<evidence type="ECO:0000256" key="1">
    <source>
        <dbReference type="ARBA" id="ARBA00004167"/>
    </source>
</evidence>
<dbReference type="Gene3D" id="3.30.479.30">
    <property type="entry name" value="Band 7 domain"/>
    <property type="match status" value="1"/>
</dbReference>
<dbReference type="GO" id="GO:0016020">
    <property type="term" value="C:membrane"/>
    <property type="evidence" value="ECO:0007669"/>
    <property type="project" value="UniProtKB-SubCell"/>
</dbReference>
<organism evidence="3 4">
    <name type="scientific">Cerasicoccus arenae</name>
    <dbReference type="NCBI Taxonomy" id="424488"/>
    <lineage>
        <taxon>Bacteria</taxon>
        <taxon>Pseudomonadati</taxon>
        <taxon>Verrucomicrobiota</taxon>
        <taxon>Opitutia</taxon>
        <taxon>Puniceicoccales</taxon>
        <taxon>Cerasicoccaceae</taxon>
        <taxon>Cerasicoccus</taxon>
    </lineage>
</organism>
<evidence type="ECO:0000313" key="4">
    <source>
        <dbReference type="Proteomes" id="UP000642829"/>
    </source>
</evidence>
<dbReference type="EMBL" id="BMXG01000007">
    <property type="protein sequence ID" value="GHB99532.1"/>
    <property type="molecule type" value="Genomic_DNA"/>
</dbReference>
<dbReference type="InterPro" id="IPR001107">
    <property type="entry name" value="Band_7"/>
</dbReference>
<dbReference type="SUPFAM" id="SSF117892">
    <property type="entry name" value="Band 7/SPFH domain"/>
    <property type="match status" value="1"/>
</dbReference>
<feature type="domain" description="Band 7" evidence="2">
    <location>
        <begin position="26"/>
        <end position="182"/>
    </location>
</feature>